<protein>
    <recommendedName>
        <fullName evidence="4">DUF4811 domain-containing protein</fullName>
    </recommendedName>
</protein>
<proteinExistence type="predicted"/>
<dbReference type="Proteomes" id="UP000052013">
    <property type="component" value="Unassembled WGS sequence"/>
</dbReference>
<evidence type="ECO:0000313" key="2">
    <source>
        <dbReference type="EMBL" id="KRL65394.1"/>
    </source>
</evidence>
<reference evidence="2 3" key="1">
    <citation type="journal article" date="2015" name="Genome Announc.">
        <title>Expanding the biotechnology potential of lactobacilli through comparative genomics of 213 strains and associated genera.</title>
        <authorList>
            <person name="Sun Z."/>
            <person name="Harris H.M."/>
            <person name="McCann A."/>
            <person name="Guo C."/>
            <person name="Argimon S."/>
            <person name="Zhang W."/>
            <person name="Yang X."/>
            <person name="Jeffery I.B."/>
            <person name="Cooney J.C."/>
            <person name="Kagawa T.F."/>
            <person name="Liu W."/>
            <person name="Song Y."/>
            <person name="Salvetti E."/>
            <person name="Wrobel A."/>
            <person name="Rasinkangas P."/>
            <person name="Parkhill J."/>
            <person name="Rea M.C."/>
            <person name="O'Sullivan O."/>
            <person name="Ritari J."/>
            <person name="Douillard F.P."/>
            <person name="Paul Ross R."/>
            <person name="Yang R."/>
            <person name="Briner A.E."/>
            <person name="Felis G.E."/>
            <person name="de Vos W.M."/>
            <person name="Barrangou R."/>
            <person name="Klaenhammer T.R."/>
            <person name="Caufield P.W."/>
            <person name="Cui Y."/>
            <person name="Zhang H."/>
            <person name="O'Toole P.W."/>
        </authorList>
    </citation>
    <scope>NUCLEOTIDE SEQUENCE [LARGE SCALE GENOMIC DNA]</scope>
    <source>
        <strain evidence="2 3">DSM 14421</strain>
    </source>
</reference>
<evidence type="ECO:0000313" key="3">
    <source>
        <dbReference type="Proteomes" id="UP000052013"/>
    </source>
</evidence>
<keyword evidence="1" id="KW-1133">Transmembrane helix</keyword>
<sequence>MILLTLAISVVLSFIFFVYIENKPLSNILTVIAILGAVASTFFIVRNDRDHFGMEKATTTTSQQLYSVGKSKQMQMLLYQPIGTANKKQVYIYQTSANAKKKSHTQAKDTTHNKVIRTNATTHMVTKTTRWQYKNNASKLWFGIADEGHKLVKRQNTLYVNKNWLVLSTTQAKALQKKMANKTYQAQLKAQGKAFVTKQVMAAMKKNPTMSKAAQAKIAKQAQAEFQAQALKKVIDDIQK</sequence>
<keyword evidence="1" id="KW-0812">Transmembrane</keyword>
<gene>
    <name evidence="2" type="ORF">FC85_GL000221</name>
</gene>
<organism evidence="2 3">
    <name type="scientific">Lentilactobacillus diolivorans DSM 14421</name>
    <dbReference type="NCBI Taxonomy" id="1423739"/>
    <lineage>
        <taxon>Bacteria</taxon>
        <taxon>Bacillati</taxon>
        <taxon>Bacillota</taxon>
        <taxon>Bacilli</taxon>
        <taxon>Lactobacillales</taxon>
        <taxon>Lactobacillaceae</taxon>
        <taxon>Lentilactobacillus</taxon>
    </lineage>
</organism>
<feature type="transmembrane region" description="Helical" evidence="1">
    <location>
        <begin position="27"/>
        <end position="45"/>
    </location>
</feature>
<keyword evidence="1" id="KW-0472">Membrane</keyword>
<dbReference type="STRING" id="1423739.FC85_GL000221"/>
<dbReference type="AlphaFoldDB" id="A0A0R1SG77"/>
<evidence type="ECO:0008006" key="4">
    <source>
        <dbReference type="Google" id="ProtNLM"/>
    </source>
</evidence>
<comment type="caution">
    <text evidence="2">The sequence shown here is derived from an EMBL/GenBank/DDBJ whole genome shotgun (WGS) entry which is preliminary data.</text>
</comment>
<dbReference type="InterPro" id="IPR032083">
    <property type="entry name" value="DUF4811"/>
</dbReference>
<dbReference type="RefSeq" id="WP_057864810.1">
    <property type="nucleotide sequence ID" value="NZ_AZEY01000068.1"/>
</dbReference>
<name>A0A0R1SG77_9LACO</name>
<accession>A0A0R1SG77</accession>
<dbReference type="PATRIC" id="fig|1423739.3.peg.232"/>
<dbReference type="EMBL" id="AZEY01000068">
    <property type="protein sequence ID" value="KRL65394.1"/>
    <property type="molecule type" value="Genomic_DNA"/>
</dbReference>
<evidence type="ECO:0000256" key="1">
    <source>
        <dbReference type="SAM" id="Phobius"/>
    </source>
</evidence>
<dbReference type="Pfam" id="PF16069">
    <property type="entry name" value="DUF4811"/>
    <property type="match status" value="1"/>
</dbReference>